<gene>
    <name evidence="4" type="primary">LOC102809508</name>
</gene>
<dbReference type="InterPro" id="IPR014710">
    <property type="entry name" value="RmlC-like_jellyroll"/>
</dbReference>
<feature type="region of interest" description="Disordered" evidence="1">
    <location>
        <begin position="588"/>
        <end position="623"/>
    </location>
</feature>
<sequence>MGSTDSFGNYPTPSFERRGRRCAINAPIKPANDETNHAFNAALAEKEEKEPNVQLDVIEDIVRPSTNHEEAKVAMKTQQKTKPCNPKVEITVIVTKEEKSQKTEDADDRPPTNISVGMERDHTELPSDYSNYGESELFDREAEQTKKERDIEKKARLGVRINRFHVVAKMMKNNVMWSKELNNREKQEESKKSFVVQAPEHGDEKTLTFNVNAFQASVQSFRGLTQRAKSLFKINSWNRSDDDANYLYKIIHRQKYFDKYPVIVQKELARVLYYETFESGRKVVQQGQPGLSFYFIVSGTVTLEVGEHDNVTGESHRQITGELGPGSSFGELALLHDSKRTATVICKGDCEFLRVDKQDFDMVLKISHQRAWEERRAIIDTLEPFENWSDVGKRAACDKSKLLDFANNSVITSNLKTSPENVYFVISGKCRIIREMTLLRTELSNKRHNLTLAPSDTEEIVRPKSLFPNIHQNQEKHFIHVSTFGQGRYFGVGEDLSNIHITAYGKVQCLLVNAVVFKKHGTHKCLADMRETAEMYLPGRQQVFESYMTEKRWTLYKKRLIQDLLDTKKNSYPMGNVCSCKIDLGDMGPGKGRGRRGSHPHGGPPGQIPGSPGRGKKKGHHKH</sequence>
<keyword evidence="3" id="KW-1185">Reference proteome</keyword>
<feature type="compositionally biased region" description="Polar residues" evidence="1">
    <location>
        <begin position="1"/>
        <end position="12"/>
    </location>
</feature>
<proteinExistence type="predicted"/>
<feature type="compositionally biased region" description="Basic and acidic residues" evidence="1">
    <location>
        <begin position="97"/>
        <end position="110"/>
    </location>
</feature>
<feature type="region of interest" description="Disordered" evidence="1">
    <location>
        <begin position="1"/>
        <end position="21"/>
    </location>
</feature>
<accession>A0ABM0MVB7</accession>
<dbReference type="PRINTS" id="PR00103">
    <property type="entry name" value="CAMPKINASE"/>
</dbReference>
<dbReference type="SUPFAM" id="SSF51206">
    <property type="entry name" value="cAMP-binding domain-like"/>
    <property type="match status" value="2"/>
</dbReference>
<dbReference type="SMART" id="SM00100">
    <property type="entry name" value="cNMP"/>
    <property type="match status" value="1"/>
</dbReference>
<evidence type="ECO:0000313" key="4">
    <source>
        <dbReference type="RefSeq" id="XP_006823958.1"/>
    </source>
</evidence>
<dbReference type="InterPro" id="IPR000595">
    <property type="entry name" value="cNMP-bd_dom"/>
</dbReference>
<evidence type="ECO:0000256" key="1">
    <source>
        <dbReference type="SAM" id="MobiDB-lite"/>
    </source>
</evidence>
<dbReference type="RefSeq" id="XP_006823958.1">
    <property type="nucleotide sequence ID" value="XM_006823895.1"/>
</dbReference>
<dbReference type="Pfam" id="PF00027">
    <property type="entry name" value="cNMP_binding"/>
    <property type="match status" value="1"/>
</dbReference>
<feature type="domain" description="Cyclic nucleotide-binding" evidence="2">
    <location>
        <begin position="256"/>
        <end position="364"/>
    </location>
</feature>
<evidence type="ECO:0000313" key="3">
    <source>
        <dbReference type="Proteomes" id="UP000694865"/>
    </source>
</evidence>
<reference evidence="4" key="1">
    <citation type="submission" date="2025-08" db="UniProtKB">
        <authorList>
            <consortium name="RefSeq"/>
        </authorList>
    </citation>
    <scope>IDENTIFICATION</scope>
    <source>
        <tissue evidence="4">Testes</tissue>
    </source>
</reference>
<feature type="region of interest" description="Disordered" evidence="1">
    <location>
        <begin position="97"/>
        <end position="118"/>
    </location>
</feature>
<dbReference type="PROSITE" id="PS00889">
    <property type="entry name" value="CNMP_BINDING_2"/>
    <property type="match status" value="1"/>
</dbReference>
<dbReference type="PANTHER" id="PTHR23011">
    <property type="entry name" value="CYCLIC NUCLEOTIDE-BINDING DOMAIN CONTAINING PROTEIN"/>
    <property type="match status" value="1"/>
</dbReference>
<feature type="compositionally biased region" description="Basic residues" evidence="1">
    <location>
        <begin position="614"/>
        <end position="623"/>
    </location>
</feature>
<dbReference type="Proteomes" id="UP000694865">
    <property type="component" value="Unplaced"/>
</dbReference>
<dbReference type="InterPro" id="IPR018490">
    <property type="entry name" value="cNMP-bd_dom_sf"/>
</dbReference>
<dbReference type="CDD" id="cd00038">
    <property type="entry name" value="CAP_ED"/>
    <property type="match status" value="1"/>
</dbReference>
<dbReference type="PROSITE" id="PS50042">
    <property type="entry name" value="CNMP_BINDING_3"/>
    <property type="match status" value="1"/>
</dbReference>
<dbReference type="InterPro" id="IPR018488">
    <property type="entry name" value="cNMP-bd_CS"/>
</dbReference>
<organism evidence="3 4">
    <name type="scientific">Saccoglossus kowalevskii</name>
    <name type="common">Acorn worm</name>
    <dbReference type="NCBI Taxonomy" id="10224"/>
    <lineage>
        <taxon>Eukaryota</taxon>
        <taxon>Metazoa</taxon>
        <taxon>Hemichordata</taxon>
        <taxon>Enteropneusta</taxon>
        <taxon>Harrimaniidae</taxon>
        <taxon>Saccoglossus</taxon>
    </lineage>
</organism>
<protein>
    <submittedName>
        <fullName evidence="4">Cyclic nucleotide-binding domain-containing protein 2-like</fullName>
    </submittedName>
</protein>
<evidence type="ECO:0000259" key="2">
    <source>
        <dbReference type="PROSITE" id="PS50042"/>
    </source>
</evidence>
<dbReference type="PANTHER" id="PTHR23011:SF44">
    <property type="entry name" value="CYCLIC NUCLEOTIDE-BINDING DOMAIN-CONTAINING PROTEIN"/>
    <property type="match status" value="1"/>
</dbReference>
<dbReference type="GeneID" id="102809508"/>
<name>A0ABM0MVB7_SACKO</name>
<dbReference type="Gene3D" id="2.60.120.10">
    <property type="entry name" value="Jelly Rolls"/>
    <property type="match status" value="2"/>
</dbReference>